<dbReference type="Gene3D" id="3.30.420.40">
    <property type="match status" value="1"/>
</dbReference>
<dbReference type="GO" id="GO:0006013">
    <property type="term" value="P:mannose metabolic process"/>
    <property type="evidence" value="ECO:0007669"/>
    <property type="project" value="TreeGrafter"/>
</dbReference>
<feature type="domain" description="Hexokinase C-terminal" evidence="13">
    <location>
        <begin position="244"/>
        <end position="451"/>
    </location>
</feature>
<evidence type="ECO:0000256" key="7">
    <source>
        <dbReference type="ARBA" id="ARBA00022840"/>
    </source>
</evidence>
<dbReference type="GO" id="GO:0008865">
    <property type="term" value="F:fructokinase activity"/>
    <property type="evidence" value="ECO:0007669"/>
    <property type="project" value="TreeGrafter"/>
</dbReference>
<dbReference type="EMBL" id="MU005578">
    <property type="protein sequence ID" value="KAF2685703.1"/>
    <property type="molecule type" value="Genomic_DNA"/>
</dbReference>
<dbReference type="InterPro" id="IPR043129">
    <property type="entry name" value="ATPase_NBD"/>
</dbReference>
<dbReference type="PROSITE" id="PS51748">
    <property type="entry name" value="HEXOKINASE_2"/>
    <property type="match status" value="1"/>
</dbReference>
<evidence type="ECO:0000256" key="10">
    <source>
        <dbReference type="ARBA" id="ARBA00047905"/>
    </source>
</evidence>
<keyword evidence="15" id="KW-1185">Reference proteome</keyword>
<organism evidence="14 15">
    <name type="scientific">Lentithecium fluviatile CBS 122367</name>
    <dbReference type="NCBI Taxonomy" id="1168545"/>
    <lineage>
        <taxon>Eukaryota</taxon>
        <taxon>Fungi</taxon>
        <taxon>Dikarya</taxon>
        <taxon>Ascomycota</taxon>
        <taxon>Pezizomycotina</taxon>
        <taxon>Dothideomycetes</taxon>
        <taxon>Pleosporomycetidae</taxon>
        <taxon>Pleosporales</taxon>
        <taxon>Massarineae</taxon>
        <taxon>Lentitheciaceae</taxon>
        <taxon>Lentithecium</taxon>
    </lineage>
</organism>
<dbReference type="Proteomes" id="UP000799291">
    <property type="component" value="Unassembled WGS sequence"/>
</dbReference>
<evidence type="ECO:0000313" key="15">
    <source>
        <dbReference type="Proteomes" id="UP000799291"/>
    </source>
</evidence>
<dbReference type="InterPro" id="IPR022672">
    <property type="entry name" value="Hexokinase_N"/>
</dbReference>
<dbReference type="InterPro" id="IPR001312">
    <property type="entry name" value="Hexokinase"/>
</dbReference>
<dbReference type="GO" id="GO:0005536">
    <property type="term" value="F:D-glucose binding"/>
    <property type="evidence" value="ECO:0007669"/>
    <property type="project" value="InterPro"/>
</dbReference>
<accession>A0A6G1J684</accession>
<evidence type="ECO:0000256" key="3">
    <source>
        <dbReference type="ARBA" id="ARBA00009225"/>
    </source>
</evidence>
<dbReference type="Gene3D" id="1.10.287.1250">
    <property type="match status" value="1"/>
</dbReference>
<evidence type="ECO:0000256" key="9">
    <source>
        <dbReference type="ARBA" id="ARBA00044613"/>
    </source>
</evidence>
<evidence type="ECO:0000256" key="5">
    <source>
        <dbReference type="ARBA" id="ARBA00022741"/>
    </source>
</evidence>
<keyword evidence="7 11" id="KW-0067">ATP-binding</keyword>
<dbReference type="Pfam" id="PF00349">
    <property type="entry name" value="Hexokinase_1"/>
    <property type="match status" value="1"/>
</dbReference>
<sequence length="474" mass="52586">MPSSAELVAKDSSWGQQPELNAIADLSPELEKELEGLDGEFWVSREKLKEIVGRFREELEEGLRENGKSIPMNLSWVHDMPSGKEKSAFLTLNLGGTNLRVCNVTLHEDEPDLETPDTKSSLDQEQYKLPDHIKTSTAEELWTYVAEKVQDFLQDRGLDTTYSKEDPMPVGFTFSYPVTRNIDHAVLQTWTKGFDIKGEEGQDAAAQLRQKLEERDLPLAMVCVINNTIGAMIASAYNDPSTIIGAIFGTGCNAAYMVPLSSITKIDQNDPRLQASGNKPKPNKMAINCEFGAFDNTHRVLTRTKYDKQIDEESPRPGEQAFERLSAGLYLGEIFRLVLVDLADRGLVLTNQDTDKLRTPYTIDTGFLSQIEDDESRHLTTTRTMFKESLNLSPNDQELELSRRLAEIIAVRGARLCACGIAAICRQGGNREGHVAADGSVANKHPKFKRSADDGSGVGCAIIAAMEMERRGRA</sequence>
<evidence type="ECO:0000256" key="1">
    <source>
        <dbReference type="ARBA" id="ARBA00004888"/>
    </source>
</evidence>
<dbReference type="PANTHER" id="PTHR19443:SF16">
    <property type="entry name" value="HEXOKINASE TYPE 1-RELATED"/>
    <property type="match status" value="1"/>
</dbReference>
<dbReference type="GO" id="GO:0001678">
    <property type="term" value="P:intracellular glucose homeostasis"/>
    <property type="evidence" value="ECO:0007669"/>
    <property type="project" value="InterPro"/>
</dbReference>
<dbReference type="GO" id="GO:0005739">
    <property type="term" value="C:mitochondrion"/>
    <property type="evidence" value="ECO:0007669"/>
    <property type="project" value="TreeGrafter"/>
</dbReference>
<proteinExistence type="inferred from homology"/>
<dbReference type="SUPFAM" id="SSF53067">
    <property type="entry name" value="Actin-like ATPase domain"/>
    <property type="match status" value="2"/>
</dbReference>
<evidence type="ECO:0000256" key="4">
    <source>
        <dbReference type="ARBA" id="ARBA00022679"/>
    </source>
</evidence>
<dbReference type="InterPro" id="IPR022673">
    <property type="entry name" value="Hexokinase_C"/>
</dbReference>
<dbReference type="GO" id="GO:0006006">
    <property type="term" value="P:glucose metabolic process"/>
    <property type="evidence" value="ECO:0007669"/>
    <property type="project" value="TreeGrafter"/>
</dbReference>
<gene>
    <name evidence="14" type="ORF">K458DRAFT_449478</name>
</gene>
<evidence type="ECO:0000256" key="2">
    <source>
        <dbReference type="ARBA" id="ARBA00005028"/>
    </source>
</evidence>
<dbReference type="GO" id="GO:0006096">
    <property type="term" value="P:glycolytic process"/>
    <property type="evidence" value="ECO:0007669"/>
    <property type="project" value="UniProtKB-UniPathway"/>
</dbReference>
<feature type="domain" description="Hexokinase N-terminal" evidence="12">
    <location>
        <begin position="37"/>
        <end position="237"/>
    </location>
</feature>
<reference evidence="14" key="1">
    <citation type="journal article" date="2020" name="Stud. Mycol.">
        <title>101 Dothideomycetes genomes: a test case for predicting lifestyles and emergence of pathogens.</title>
        <authorList>
            <person name="Haridas S."/>
            <person name="Albert R."/>
            <person name="Binder M."/>
            <person name="Bloem J."/>
            <person name="Labutti K."/>
            <person name="Salamov A."/>
            <person name="Andreopoulos B."/>
            <person name="Baker S."/>
            <person name="Barry K."/>
            <person name="Bills G."/>
            <person name="Bluhm B."/>
            <person name="Cannon C."/>
            <person name="Castanera R."/>
            <person name="Culley D."/>
            <person name="Daum C."/>
            <person name="Ezra D."/>
            <person name="Gonzalez J."/>
            <person name="Henrissat B."/>
            <person name="Kuo A."/>
            <person name="Liang C."/>
            <person name="Lipzen A."/>
            <person name="Lutzoni F."/>
            <person name="Magnuson J."/>
            <person name="Mondo S."/>
            <person name="Nolan M."/>
            <person name="Ohm R."/>
            <person name="Pangilinan J."/>
            <person name="Park H.-J."/>
            <person name="Ramirez L."/>
            <person name="Alfaro M."/>
            <person name="Sun H."/>
            <person name="Tritt A."/>
            <person name="Yoshinaga Y."/>
            <person name="Zwiers L.-H."/>
            <person name="Turgeon B."/>
            <person name="Goodwin S."/>
            <person name="Spatafora J."/>
            <person name="Crous P."/>
            <person name="Grigoriev I."/>
        </authorList>
    </citation>
    <scope>NUCLEOTIDE SEQUENCE</scope>
    <source>
        <strain evidence="14">CBS 122367</strain>
    </source>
</reference>
<protein>
    <recommendedName>
        <fullName evidence="11">Phosphotransferase</fullName>
        <ecNumber evidence="11">2.7.1.-</ecNumber>
    </recommendedName>
</protein>
<name>A0A6G1J684_9PLEO</name>
<comment type="pathway">
    <text evidence="1">Carbohydrate degradation; glycolysis; D-glyceraldehyde 3-phosphate and glycerone phosphate from D-glucose: step 1/4.</text>
</comment>
<dbReference type="EC" id="2.7.1.-" evidence="11"/>
<comment type="similarity">
    <text evidence="3 11">Belongs to the hexokinase family.</text>
</comment>
<keyword evidence="5 11" id="KW-0547">Nucleotide-binding</keyword>
<dbReference type="GO" id="GO:0004340">
    <property type="term" value="F:glucokinase activity"/>
    <property type="evidence" value="ECO:0007669"/>
    <property type="project" value="TreeGrafter"/>
</dbReference>
<evidence type="ECO:0000259" key="12">
    <source>
        <dbReference type="Pfam" id="PF00349"/>
    </source>
</evidence>
<dbReference type="AlphaFoldDB" id="A0A6G1J684"/>
<evidence type="ECO:0000256" key="11">
    <source>
        <dbReference type="RuleBase" id="RU362007"/>
    </source>
</evidence>
<dbReference type="GO" id="GO:0005829">
    <property type="term" value="C:cytosol"/>
    <property type="evidence" value="ECO:0007669"/>
    <property type="project" value="TreeGrafter"/>
</dbReference>
<dbReference type="GO" id="GO:0005524">
    <property type="term" value="F:ATP binding"/>
    <property type="evidence" value="ECO:0007669"/>
    <property type="project" value="UniProtKB-UniRule"/>
</dbReference>
<evidence type="ECO:0000256" key="8">
    <source>
        <dbReference type="ARBA" id="ARBA00023152"/>
    </source>
</evidence>
<comment type="catalytic activity">
    <reaction evidence="10">
        <text>D-fructose + ATP = D-fructose 6-phosphate + ADP + H(+)</text>
        <dbReference type="Rhea" id="RHEA:16125"/>
        <dbReference type="ChEBI" id="CHEBI:15378"/>
        <dbReference type="ChEBI" id="CHEBI:30616"/>
        <dbReference type="ChEBI" id="CHEBI:37721"/>
        <dbReference type="ChEBI" id="CHEBI:61527"/>
        <dbReference type="ChEBI" id="CHEBI:456216"/>
        <dbReference type="EC" id="2.7.1.1"/>
    </reaction>
    <physiologicalReaction direction="left-to-right" evidence="10">
        <dbReference type="Rhea" id="RHEA:16126"/>
    </physiologicalReaction>
</comment>
<dbReference type="GO" id="GO:0019158">
    <property type="term" value="F:mannokinase activity"/>
    <property type="evidence" value="ECO:0007669"/>
    <property type="project" value="TreeGrafter"/>
</dbReference>
<comment type="catalytic activity">
    <reaction evidence="9">
        <text>a D-hexose + ATP = a D-hexose 6-phosphate + ADP + H(+)</text>
        <dbReference type="Rhea" id="RHEA:22740"/>
        <dbReference type="ChEBI" id="CHEBI:4194"/>
        <dbReference type="ChEBI" id="CHEBI:15378"/>
        <dbReference type="ChEBI" id="CHEBI:30616"/>
        <dbReference type="ChEBI" id="CHEBI:229467"/>
        <dbReference type="ChEBI" id="CHEBI:456216"/>
        <dbReference type="EC" id="2.7.1.1"/>
    </reaction>
    <physiologicalReaction direction="left-to-right" evidence="9">
        <dbReference type="Rhea" id="RHEA:22741"/>
    </physiologicalReaction>
</comment>
<dbReference type="Pfam" id="PF03727">
    <property type="entry name" value="Hexokinase_2"/>
    <property type="match status" value="1"/>
</dbReference>
<dbReference type="Gene3D" id="3.40.367.20">
    <property type="match status" value="1"/>
</dbReference>
<evidence type="ECO:0000313" key="14">
    <source>
        <dbReference type="EMBL" id="KAF2685703.1"/>
    </source>
</evidence>
<evidence type="ECO:0000259" key="13">
    <source>
        <dbReference type="Pfam" id="PF03727"/>
    </source>
</evidence>
<dbReference type="PANTHER" id="PTHR19443">
    <property type="entry name" value="HEXOKINASE"/>
    <property type="match status" value="1"/>
</dbReference>
<dbReference type="PRINTS" id="PR00475">
    <property type="entry name" value="HEXOKINASE"/>
</dbReference>
<dbReference type="OrthoDB" id="419537at2759"/>
<keyword evidence="6 11" id="KW-0418">Kinase</keyword>
<keyword evidence="4 11" id="KW-0808">Transferase</keyword>
<evidence type="ECO:0000256" key="6">
    <source>
        <dbReference type="ARBA" id="ARBA00022777"/>
    </source>
</evidence>
<dbReference type="UniPathway" id="UPA00109">
    <property type="reaction ID" value="UER00180"/>
</dbReference>
<keyword evidence="8 11" id="KW-0324">Glycolysis</keyword>
<comment type="pathway">
    <text evidence="2">Carbohydrate metabolism; hexose metabolism.</text>
</comment>